<feature type="region of interest" description="Disordered" evidence="1">
    <location>
        <begin position="785"/>
        <end position="805"/>
    </location>
</feature>
<dbReference type="EMBL" id="JABBWG010000004">
    <property type="protein sequence ID" value="KAG1823713.1"/>
    <property type="molecule type" value="Genomic_DNA"/>
</dbReference>
<feature type="compositionally biased region" description="Basic and acidic residues" evidence="1">
    <location>
        <begin position="218"/>
        <end position="229"/>
    </location>
</feature>
<evidence type="ECO:0000256" key="1">
    <source>
        <dbReference type="SAM" id="MobiDB-lite"/>
    </source>
</evidence>
<feature type="compositionally biased region" description="Polar residues" evidence="1">
    <location>
        <begin position="204"/>
        <end position="215"/>
    </location>
</feature>
<dbReference type="Proteomes" id="UP000807769">
    <property type="component" value="Unassembled WGS sequence"/>
</dbReference>
<gene>
    <name evidence="2" type="ORF">BJ212DRAFT_699423</name>
</gene>
<evidence type="ECO:0000313" key="3">
    <source>
        <dbReference type="Proteomes" id="UP000807769"/>
    </source>
</evidence>
<comment type="caution">
    <text evidence="2">The sequence shown here is derived from an EMBL/GenBank/DDBJ whole genome shotgun (WGS) entry which is preliminary data.</text>
</comment>
<feature type="compositionally biased region" description="Basic and acidic residues" evidence="1">
    <location>
        <begin position="696"/>
        <end position="733"/>
    </location>
</feature>
<dbReference type="GeneID" id="64637870"/>
<organism evidence="2 3">
    <name type="scientific">Suillus subaureus</name>
    <dbReference type="NCBI Taxonomy" id="48587"/>
    <lineage>
        <taxon>Eukaryota</taxon>
        <taxon>Fungi</taxon>
        <taxon>Dikarya</taxon>
        <taxon>Basidiomycota</taxon>
        <taxon>Agaricomycotina</taxon>
        <taxon>Agaricomycetes</taxon>
        <taxon>Agaricomycetidae</taxon>
        <taxon>Boletales</taxon>
        <taxon>Suillineae</taxon>
        <taxon>Suillaceae</taxon>
        <taxon>Suillus</taxon>
    </lineage>
</organism>
<keyword evidence="3" id="KW-1185">Reference proteome</keyword>
<feature type="region of interest" description="Disordered" evidence="1">
    <location>
        <begin position="197"/>
        <end position="242"/>
    </location>
</feature>
<sequence length="805" mass="86506">MNTQPATSDSVIDTASDGKSLPGHSFTGFMMISKGYAIIRQRLKAVPRNPQRMHSRKMQYHFSQAYSPTKASAQISSASTTSDDSTGLVCYVGPSIDHDLSTKVEANLHIAEDDIPAAVSELFGHPTKCKVHVPDDDDDDPVLWKTSRRPRYYTSNHSVPDSALNLSTTVREIRKTENGQIVDSAGEEEFCSHTICRFPRRSTPAPSSNTKTPSASKGEPKRADARSTNDVEEGTGIRKAYCPTQTSVDATSTDAKVSPHAAPFLLFPVVDSARLPAVPIEHLGSSTESVASNSPFAACQVDEKHVASSSGLTPSLPIPPSTALRELYSPTDAPNLLANSGISSLTSIFPVPFLNPPSYGAAFNSHALAFPSLPGQVLFAEQPVSTFSGPSLSATMYDRFTAGPFCSGPFTSDSLDVSSDCAFFVNNGDVRANKGPLPQSEWIDHSDRIDVEMVDAVIKPATLILEQCLAKPSAELNTFWPFLDLPPLDVPTAIHYACTYESPTSITVCGGVSTAVSAVGPSSEEFSTTAEVSYSQPAFDSTARHFPIDVGPSAVQSGFGHSSRWSSSIFEAHSAVFSAPTPERPTVLSGSSEIPSAEQDVYEITAREQEIQGISGQANCLHAILENEYGPNSADLKFDVHEHAASQFIPAPKTVIHEETVVQPVGHVNDTITPVHRQPQYIAIAPSTPGITGRGSDGKKTQADDDTKTEPDDDAKTEPDDDAKTEPDDGINEKDVNAEVLAHAILDIPLPPAIVASVQLLGQQKRRNSCCREGITRMRAKRRQMNIQEGKEDDNRWDSCTSDAV</sequence>
<evidence type="ECO:0000313" key="2">
    <source>
        <dbReference type="EMBL" id="KAG1823713.1"/>
    </source>
</evidence>
<dbReference type="OrthoDB" id="2687553at2759"/>
<proteinExistence type="predicted"/>
<accession>A0A9P7EKI1</accession>
<protein>
    <submittedName>
        <fullName evidence="2">Uncharacterized protein</fullName>
    </submittedName>
</protein>
<dbReference type="RefSeq" id="XP_041197773.1">
    <property type="nucleotide sequence ID" value="XM_041343854.1"/>
</dbReference>
<reference evidence="2" key="1">
    <citation type="journal article" date="2020" name="New Phytol.">
        <title>Comparative genomics reveals dynamic genome evolution in host specialist ectomycorrhizal fungi.</title>
        <authorList>
            <person name="Lofgren L.A."/>
            <person name="Nguyen N.H."/>
            <person name="Vilgalys R."/>
            <person name="Ruytinx J."/>
            <person name="Liao H.L."/>
            <person name="Branco S."/>
            <person name="Kuo A."/>
            <person name="LaButti K."/>
            <person name="Lipzen A."/>
            <person name="Andreopoulos W."/>
            <person name="Pangilinan J."/>
            <person name="Riley R."/>
            <person name="Hundley H."/>
            <person name="Na H."/>
            <person name="Barry K."/>
            <person name="Grigoriev I.V."/>
            <person name="Stajich J.E."/>
            <person name="Kennedy P.G."/>
        </authorList>
    </citation>
    <scope>NUCLEOTIDE SEQUENCE</scope>
    <source>
        <strain evidence="2">MN1</strain>
    </source>
</reference>
<dbReference type="AlphaFoldDB" id="A0A9P7EKI1"/>
<feature type="region of interest" description="Disordered" evidence="1">
    <location>
        <begin position="685"/>
        <end position="733"/>
    </location>
</feature>
<name>A0A9P7EKI1_9AGAM</name>